<evidence type="ECO:0000313" key="7">
    <source>
        <dbReference type="Proteomes" id="UP000321523"/>
    </source>
</evidence>
<dbReference type="GO" id="GO:0042597">
    <property type="term" value="C:periplasmic space"/>
    <property type="evidence" value="ECO:0007669"/>
    <property type="project" value="UniProtKB-SubCell"/>
</dbReference>
<reference evidence="6 7" key="1">
    <citation type="submission" date="2019-07" db="EMBL/GenBank/DDBJ databases">
        <title>Whole genome shotgun sequence of Skermanella aerolata NBRC 106429.</title>
        <authorList>
            <person name="Hosoyama A."/>
            <person name="Uohara A."/>
            <person name="Ohji S."/>
            <person name="Ichikawa N."/>
        </authorList>
    </citation>
    <scope>NUCLEOTIDE SEQUENCE [LARGE SCALE GENOMIC DNA]</scope>
    <source>
        <strain evidence="6 7">NBRC 106429</strain>
    </source>
</reference>
<feature type="signal peptide" evidence="4">
    <location>
        <begin position="1"/>
        <end position="29"/>
    </location>
</feature>
<evidence type="ECO:0000313" key="6">
    <source>
        <dbReference type="EMBL" id="GEO38639.1"/>
    </source>
</evidence>
<proteinExistence type="inferred from homology"/>
<dbReference type="EMBL" id="BJYZ01000012">
    <property type="protein sequence ID" value="GEO38639.1"/>
    <property type="molecule type" value="Genomic_DNA"/>
</dbReference>
<dbReference type="InterPro" id="IPR001638">
    <property type="entry name" value="Solute-binding_3/MltF_N"/>
</dbReference>
<dbReference type="SMART" id="SM00062">
    <property type="entry name" value="PBPb"/>
    <property type="match status" value="1"/>
</dbReference>
<keyword evidence="7" id="KW-1185">Reference proteome</keyword>
<sequence>MTRRWFGAFTAAMLGAVFCTAGAAGSAFAADLPKVTLAMSGWTGFAPITLAQKAGIFERNGIEVEIKKMPTSNRHQAMASGDVQAITTTVDTHILYASSGVPVTQVLVLDTSAGGDGIAAKDGIGSVKALKGKSVAVQFGGVPQFWLAYLLKQEGMKLDDLKLTNLEPKDAANAFVAGQFDAAVTYEPYLSTVRTNNAGKIITTSADTPGVIVDTLAFQPDYIAKNPAVVQAMVKSWFEALDMIKAQPEAAYKVMGADVNQTPEQFKESAKFVSWYDRDMNKEYLGETLPKFLKEANDIMVEARLVRRPADVSTMVDASFVK</sequence>
<dbReference type="PANTHER" id="PTHR30024:SF47">
    <property type="entry name" value="TAURINE-BINDING PERIPLASMIC PROTEIN"/>
    <property type="match status" value="1"/>
</dbReference>
<dbReference type="SUPFAM" id="SSF53850">
    <property type="entry name" value="Periplasmic binding protein-like II"/>
    <property type="match status" value="1"/>
</dbReference>
<organism evidence="6 7">
    <name type="scientific">Skermanella aerolata</name>
    <dbReference type="NCBI Taxonomy" id="393310"/>
    <lineage>
        <taxon>Bacteria</taxon>
        <taxon>Pseudomonadati</taxon>
        <taxon>Pseudomonadota</taxon>
        <taxon>Alphaproteobacteria</taxon>
        <taxon>Rhodospirillales</taxon>
        <taxon>Azospirillaceae</taxon>
        <taxon>Skermanella</taxon>
    </lineage>
</organism>
<protein>
    <submittedName>
        <fullName evidence="6">ABC transporter permease</fullName>
    </submittedName>
</protein>
<dbReference type="OrthoDB" id="9815602at2"/>
<keyword evidence="3 4" id="KW-0732">Signal</keyword>
<comment type="similarity">
    <text evidence="2">Belongs to the bacterial solute-binding protein SsuA/TauA family.</text>
</comment>
<accession>A0A512DQB1</accession>
<dbReference type="RefSeq" id="WP_044432300.1">
    <property type="nucleotide sequence ID" value="NZ_BJYZ01000012.1"/>
</dbReference>
<evidence type="ECO:0000259" key="5">
    <source>
        <dbReference type="SMART" id="SM00062"/>
    </source>
</evidence>
<evidence type="ECO:0000256" key="1">
    <source>
        <dbReference type="ARBA" id="ARBA00004418"/>
    </source>
</evidence>
<evidence type="ECO:0000256" key="2">
    <source>
        <dbReference type="ARBA" id="ARBA00010742"/>
    </source>
</evidence>
<evidence type="ECO:0000256" key="3">
    <source>
        <dbReference type="ARBA" id="ARBA00022729"/>
    </source>
</evidence>
<dbReference type="Gene3D" id="3.40.190.10">
    <property type="entry name" value="Periplasmic binding protein-like II"/>
    <property type="match status" value="2"/>
</dbReference>
<dbReference type="InterPro" id="IPR015168">
    <property type="entry name" value="SsuA/THI5"/>
</dbReference>
<evidence type="ECO:0000256" key="4">
    <source>
        <dbReference type="SAM" id="SignalP"/>
    </source>
</evidence>
<feature type="chain" id="PRO_5022010583" evidence="4">
    <location>
        <begin position="30"/>
        <end position="322"/>
    </location>
</feature>
<dbReference type="Proteomes" id="UP000321523">
    <property type="component" value="Unassembled WGS sequence"/>
</dbReference>
<comment type="subcellular location">
    <subcellularLocation>
        <location evidence="1">Periplasm</location>
    </subcellularLocation>
</comment>
<comment type="caution">
    <text evidence="6">The sequence shown here is derived from an EMBL/GenBank/DDBJ whole genome shotgun (WGS) entry which is preliminary data.</text>
</comment>
<name>A0A512DQB1_9PROT</name>
<feature type="domain" description="Solute-binding protein family 3/N-terminal" evidence="5">
    <location>
        <begin position="34"/>
        <end position="241"/>
    </location>
</feature>
<dbReference type="CDD" id="cd13563">
    <property type="entry name" value="PBP2_SsuA_like_6"/>
    <property type="match status" value="1"/>
</dbReference>
<dbReference type="PANTHER" id="PTHR30024">
    <property type="entry name" value="ALIPHATIC SULFONATES-BINDING PROTEIN-RELATED"/>
    <property type="match status" value="1"/>
</dbReference>
<gene>
    <name evidence="6" type="ORF">SAE02_27870</name>
</gene>
<dbReference type="Pfam" id="PF09084">
    <property type="entry name" value="NMT1"/>
    <property type="match status" value="1"/>
</dbReference>
<dbReference type="AlphaFoldDB" id="A0A512DQB1"/>
<dbReference type="GO" id="GO:0042918">
    <property type="term" value="P:alkanesulfonate transmembrane transport"/>
    <property type="evidence" value="ECO:0007669"/>
    <property type="project" value="TreeGrafter"/>
</dbReference>